<dbReference type="NCBIfam" id="NF033510">
    <property type="entry name" value="Ca_tandemer"/>
    <property type="match status" value="3"/>
</dbReference>
<feature type="domain" description="Bacterial Ig-like" evidence="2">
    <location>
        <begin position="66"/>
        <end position="147"/>
    </location>
</feature>
<name>A0A377M5K7_ENTCL</name>
<dbReference type="AlphaFoldDB" id="A0A377M5K7"/>
<reference evidence="3 4" key="1">
    <citation type="submission" date="2018-06" db="EMBL/GenBank/DDBJ databases">
        <authorList>
            <consortium name="Pathogen Informatics"/>
            <person name="Doyle S."/>
        </authorList>
    </citation>
    <scope>NUCLEOTIDE SEQUENCE [LARGE SCALE GENOMIC DNA]</scope>
    <source>
        <strain evidence="3 4">NCTC10005</strain>
    </source>
</reference>
<feature type="compositionally biased region" description="Polar residues" evidence="1">
    <location>
        <begin position="72"/>
        <end position="83"/>
    </location>
</feature>
<sequence length="315" mass="32541">MYWAPPWVDPDGNWTFTPEQDLADGDHSLTVISKDPAGNDVTSPSFDISVDTVAPEKPVIGVATDDVGSSRGDLSSGSTTDDANPTFKGSAEPGSRVDIYDNGELIGSTMVDENGGWQFTPTTALPEGEHHITTTATDKAGNTGPESDDFVLITDYTAPDASKVAITEVYDDVNTAGVIASGGETDDNRPLIKGTGAEPGNTITVYNGDKVIGTAKVQADGTWSLEPTTPLPDGKYTLTAKETDGVGNVSGPSGEYIINVATVPPQAPTLDTVYDDVAPHADYLQKGDVTNDTTPTLSGSSGVAAAPSVSTTTVV</sequence>
<evidence type="ECO:0000313" key="3">
    <source>
        <dbReference type="EMBL" id="STQ14015.1"/>
    </source>
</evidence>
<evidence type="ECO:0000256" key="1">
    <source>
        <dbReference type="SAM" id="MobiDB-lite"/>
    </source>
</evidence>
<evidence type="ECO:0000259" key="2">
    <source>
        <dbReference type="Pfam" id="PF19077"/>
    </source>
</evidence>
<evidence type="ECO:0000313" key="4">
    <source>
        <dbReference type="Proteomes" id="UP000255106"/>
    </source>
</evidence>
<dbReference type="EMBL" id="UGJB01000004">
    <property type="protein sequence ID" value="STQ14015.1"/>
    <property type="molecule type" value="Genomic_DNA"/>
</dbReference>
<accession>A0A377M5K7</accession>
<feature type="domain" description="Bacterial Ig-like" evidence="2">
    <location>
        <begin position="174"/>
        <end position="253"/>
    </location>
</feature>
<protein>
    <submittedName>
        <fullName evidence="3">Putative outer membrane adhesin like protein</fullName>
    </submittedName>
</protein>
<dbReference type="Proteomes" id="UP000255106">
    <property type="component" value="Unassembled WGS sequence"/>
</dbReference>
<proteinExistence type="predicted"/>
<dbReference type="Gene3D" id="3.30.420.430">
    <property type="match status" value="3"/>
</dbReference>
<feature type="region of interest" description="Disordered" evidence="1">
    <location>
        <begin position="285"/>
        <end position="315"/>
    </location>
</feature>
<feature type="domain" description="Bacterial Ig-like" evidence="2">
    <location>
        <begin position="9"/>
        <end position="52"/>
    </location>
</feature>
<feature type="region of interest" description="Disordered" evidence="1">
    <location>
        <begin position="64"/>
        <end position="95"/>
    </location>
</feature>
<feature type="compositionally biased region" description="Low complexity" evidence="1">
    <location>
        <begin position="298"/>
        <end position="315"/>
    </location>
</feature>
<gene>
    <name evidence="3" type="ORF">NCTC10005_06852</name>
</gene>
<dbReference type="Pfam" id="PF19077">
    <property type="entry name" value="Big_13"/>
    <property type="match status" value="3"/>
</dbReference>
<feature type="compositionally biased region" description="Polar residues" evidence="1">
    <location>
        <begin position="288"/>
        <end position="297"/>
    </location>
</feature>
<organism evidence="3 4">
    <name type="scientific">Enterobacter cloacae</name>
    <dbReference type="NCBI Taxonomy" id="550"/>
    <lineage>
        <taxon>Bacteria</taxon>
        <taxon>Pseudomonadati</taxon>
        <taxon>Pseudomonadota</taxon>
        <taxon>Gammaproteobacteria</taxon>
        <taxon>Enterobacterales</taxon>
        <taxon>Enterobacteriaceae</taxon>
        <taxon>Enterobacter</taxon>
        <taxon>Enterobacter cloacae complex</taxon>
    </lineage>
</organism>
<dbReference type="InterPro" id="IPR044016">
    <property type="entry name" value="Big_13"/>
</dbReference>